<organism evidence="1 2">
    <name type="scientific">Achaetomium macrosporum</name>
    <dbReference type="NCBI Taxonomy" id="79813"/>
    <lineage>
        <taxon>Eukaryota</taxon>
        <taxon>Fungi</taxon>
        <taxon>Dikarya</taxon>
        <taxon>Ascomycota</taxon>
        <taxon>Pezizomycotina</taxon>
        <taxon>Sordariomycetes</taxon>
        <taxon>Sordariomycetidae</taxon>
        <taxon>Sordariales</taxon>
        <taxon>Chaetomiaceae</taxon>
        <taxon>Achaetomium</taxon>
    </lineage>
</organism>
<accession>A0AAN7C2H0</accession>
<evidence type="ECO:0000313" key="1">
    <source>
        <dbReference type="EMBL" id="KAK4233303.1"/>
    </source>
</evidence>
<keyword evidence="2" id="KW-1185">Reference proteome</keyword>
<reference evidence="1" key="1">
    <citation type="journal article" date="2023" name="Mol. Phylogenet. Evol.">
        <title>Genome-scale phylogeny and comparative genomics of the fungal order Sordariales.</title>
        <authorList>
            <person name="Hensen N."/>
            <person name="Bonometti L."/>
            <person name="Westerberg I."/>
            <person name="Brannstrom I.O."/>
            <person name="Guillou S."/>
            <person name="Cros-Aarteil S."/>
            <person name="Calhoun S."/>
            <person name="Haridas S."/>
            <person name="Kuo A."/>
            <person name="Mondo S."/>
            <person name="Pangilinan J."/>
            <person name="Riley R."/>
            <person name="LaButti K."/>
            <person name="Andreopoulos B."/>
            <person name="Lipzen A."/>
            <person name="Chen C."/>
            <person name="Yan M."/>
            <person name="Daum C."/>
            <person name="Ng V."/>
            <person name="Clum A."/>
            <person name="Steindorff A."/>
            <person name="Ohm R.A."/>
            <person name="Martin F."/>
            <person name="Silar P."/>
            <person name="Natvig D.O."/>
            <person name="Lalanne C."/>
            <person name="Gautier V."/>
            <person name="Ament-Velasquez S.L."/>
            <person name="Kruys A."/>
            <person name="Hutchinson M.I."/>
            <person name="Powell A.J."/>
            <person name="Barry K."/>
            <person name="Miller A.N."/>
            <person name="Grigoriev I.V."/>
            <person name="Debuchy R."/>
            <person name="Gladieux P."/>
            <person name="Hiltunen Thoren M."/>
            <person name="Johannesson H."/>
        </authorList>
    </citation>
    <scope>NUCLEOTIDE SEQUENCE</scope>
    <source>
        <strain evidence="1">CBS 532.94</strain>
    </source>
</reference>
<dbReference type="AlphaFoldDB" id="A0AAN7C2H0"/>
<evidence type="ECO:0000313" key="2">
    <source>
        <dbReference type="Proteomes" id="UP001303760"/>
    </source>
</evidence>
<name>A0AAN7C2H0_9PEZI</name>
<sequence length="189" mass="21331">MGLTTILRGFKVSIAVLDRFLEANRVERTCGYTPSYYRPELDAGSMFLRIKLAAAAGDNKARIFIPQVEAQPRSSYTYVAYAWVMIYAQRKVDLAEDLPDRAPPSFAELRSEILGFANAEDEVEKRQVRRLEGEGEDSTAALFVVVADGQPYSFARFPRKSDLRCDCCDETFDDSGQRQVHRGTPMGWN</sequence>
<reference evidence="1" key="2">
    <citation type="submission" date="2023-05" db="EMBL/GenBank/DDBJ databases">
        <authorList>
            <consortium name="Lawrence Berkeley National Laboratory"/>
            <person name="Steindorff A."/>
            <person name="Hensen N."/>
            <person name="Bonometti L."/>
            <person name="Westerberg I."/>
            <person name="Brannstrom I.O."/>
            <person name="Guillou S."/>
            <person name="Cros-Aarteil S."/>
            <person name="Calhoun S."/>
            <person name="Haridas S."/>
            <person name="Kuo A."/>
            <person name="Mondo S."/>
            <person name="Pangilinan J."/>
            <person name="Riley R."/>
            <person name="Labutti K."/>
            <person name="Andreopoulos B."/>
            <person name="Lipzen A."/>
            <person name="Chen C."/>
            <person name="Yanf M."/>
            <person name="Daum C."/>
            <person name="Ng V."/>
            <person name="Clum A."/>
            <person name="Ohm R."/>
            <person name="Martin F."/>
            <person name="Silar P."/>
            <person name="Natvig D."/>
            <person name="Lalanne C."/>
            <person name="Gautier V."/>
            <person name="Ament-Velasquez S.L."/>
            <person name="Kruys A."/>
            <person name="Hutchinson M.I."/>
            <person name="Powell A.J."/>
            <person name="Barry K."/>
            <person name="Miller A.N."/>
            <person name="Grigoriev I.V."/>
            <person name="Debuchy R."/>
            <person name="Gladieux P."/>
            <person name="Thoren M.H."/>
            <person name="Johannesson H."/>
        </authorList>
    </citation>
    <scope>NUCLEOTIDE SEQUENCE</scope>
    <source>
        <strain evidence="1">CBS 532.94</strain>
    </source>
</reference>
<gene>
    <name evidence="1" type="ORF">C8A03DRAFT_38998</name>
</gene>
<proteinExistence type="predicted"/>
<comment type="caution">
    <text evidence="1">The sequence shown here is derived from an EMBL/GenBank/DDBJ whole genome shotgun (WGS) entry which is preliminary data.</text>
</comment>
<dbReference type="Proteomes" id="UP001303760">
    <property type="component" value="Unassembled WGS sequence"/>
</dbReference>
<evidence type="ECO:0008006" key="3">
    <source>
        <dbReference type="Google" id="ProtNLM"/>
    </source>
</evidence>
<dbReference type="EMBL" id="MU860594">
    <property type="protein sequence ID" value="KAK4233303.1"/>
    <property type="molecule type" value="Genomic_DNA"/>
</dbReference>
<protein>
    <recommendedName>
        <fullName evidence="3">C2H2-type domain-containing protein</fullName>
    </recommendedName>
</protein>